<gene>
    <name evidence="1" type="ORF">BVC80_1693g2</name>
</gene>
<accession>A0A200PPA8</accession>
<reference evidence="1 2" key="1">
    <citation type="journal article" date="2017" name="Mol. Plant">
        <title>The Genome of Medicinal Plant Macleaya cordata Provides New Insights into Benzylisoquinoline Alkaloids Metabolism.</title>
        <authorList>
            <person name="Liu X."/>
            <person name="Liu Y."/>
            <person name="Huang P."/>
            <person name="Ma Y."/>
            <person name="Qing Z."/>
            <person name="Tang Q."/>
            <person name="Cao H."/>
            <person name="Cheng P."/>
            <person name="Zheng Y."/>
            <person name="Yuan Z."/>
            <person name="Zhou Y."/>
            <person name="Liu J."/>
            <person name="Tang Z."/>
            <person name="Zhuo Y."/>
            <person name="Zhang Y."/>
            <person name="Yu L."/>
            <person name="Huang J."/>
            <person name="Yang P."/>
            <person name="Peng Q."/>
            <person name="Zhang J."/>
            <person name="Jiang W."/>
            <person name="Zhang Z."/>
            <person name="Lin K."/>
            <person name="Ro D.K."/>
            <person name="Chen X."/>
            <person name="Xiong X."/>
            <person name="Shang Y."/>
            <person name="Huang S."/>
            <person name="Zeng J."/>
        </authorList>
    </citation>
    <scope>NUCLEOTIDE SEQUENCE [LARGE SCALE GENOMIC DNA]</scope>
    <source>
        <strain evidence="2">cv. BLH2017</strain>
        <tissue evidence="1">Root</tissue>
    </source>
</reference>
<dbReference type="InParanoid" id="A0A200PPA8"/>
<dbReference type="AlphaFoldDB" id="A0A200PPA8"/>
<name>A0A200PPA8_MACCD</name>
<keyword evidence="2" id="KW-1185">Reference proteome</keyword>
<sequence>MCLRLSGVEARTLSRTGEFPERNLICKSRAPKVAEQAGENEGDTASVVVISLSETSCIKTISQEKSRKNFKSDEVSSEVSVEIQGDNASDISFLKSRGIEFGIDGE</sequence>
<organism evidence="1 2">
    <name type="scientific">Macleaya cordata</name>
    <name type="common">Five-seeded plume-poppy</name>
    <name type="synonym">Bocconia cordata</name>
    <dbReference type="NCBI Taxonomy" id="56857"/>
    <lineage>
        <taxon>Eukaryota</taxon>
        <taxon>Viridiplantae</taxon>
        <taxon>Streptophyta</taxon>
        <taxon>Embryophyta</taxon>
        <taxon>Tracheophyta</taxon>
        <taxon>Spermatophyta</taxon>
        <taxon>Magnoliopsida</taxon>
        <taxon>Ranunculales</taxon>
        <taxon>Papaveraceae</taxon>
        <taxon>Papaveroideae</taxon>
        <taxon>Macleaya</taxon>
    </lineage>
</organism>
<dbReference type="Proteomes" id="UP000195402">
    <property type="component" value="Unassembled WGS sequence"/>
</dbReference>
<protein>
    <submittedName>
        <fullName evidence="1">Uncharacterized protein</fullName>
    </submittedName>
</protein>
<comment type="caution">
    <text evidence="1">The sequence shown here is derived from an EMBL/GenBank/DDBJ whole genome shotgun (WGS) entry which is preliminary data.</text>
</comment>
<evidence type="ECO:0000313" key="1">
    <source>
        <dbReference type="EMBL" id="OVA00029.1"/>
    </source>
</evidence>
<dbReference type="EMBL" id="MVGT01004382">
    <property type="protein sequence ID" value="OVA00029.1"/>
    <property type="molecule type" value="Genomic_DNA"/>
</dbReference>
<evidence type="ECO:0000313" key="2">
    <source>
        <dbReference type="Proteomes" id="UP000195402"/>
    </source>
</evidence>
<proteinExistence type="predicted"/>